<sequence length="479" mass="53173">MSANPSRSTTVDRPSRTLVLCFDGTSDAYDDSNTNIVKIFSALDKNKPDLQLCYYQAGIGTYFKPGVVSPLFGWLATKLDEAVAWYLPEHVMHGYTFLMQNYRDGDKICIFGFSRGAYTARALAGMLHKVGLLGRDNPEQVPFAYKVYKRSDANGALLAAGFKRTFARDVKVEFLGVFDTVASVGVLVKTNLPFTAANSAVKTFRHALSLDERRAKFQPNLYHRPSPNPAKDPQHASPVVASTSYFGRFGSEMMAEGADINKRFSFKPSTTSNLSSDRSDIGKDQVPADVGLSEDAEVGATDVLEVWFSGCHADVGGGSVTDSVSLSLSQITLHWMLREVVSSQCGIIFDHEALQRLDFNPDQFNVGQLHLQLQPQPQPQPTESNPDTLEAETPLHDQLTMEVAGWGAPMWWILELIPLQLSNQDGKGVWRTYWSIHLGKGRKIPDIGPKFHVSVRDRMKSLKYRPKAQWVAGTEEYVK</sequence>
<dbReference type="Pfam" id="PF09994">
    <property type="entry name" value="T6SS_Tle1-like_cat"/>
    <property type="match status" value="1"/>
</dbReference>
<proteinExistence type="predicted"/>
<dbReference type="InterPro" id="IPR029058">
    <property type="entry name" value="AB_hydrolase_fold"/>
</dbReference>
<evidence type="ECO:0000313" key="2">
    <source>
        <dbReference type="EMBL" id="KZP18953.1"/>
    </source>
</evidence>
<evidence type="ECO:0000313" key="3">
    <source>
        <dbReference type="Proteomes" id="UP000076532"/>
    </source>
</evidence>
<keyword evidence="3" id="KW-1185">Reference proteome</keyword>
<dbReference type="InterPro" id="IPR018712">
    <property type="entry name" value="Tle1-like_cat"/>
</dbReference>
<dbReference type="Proteomes" id="UP000076532">
    <property type="component" value="Unassembled WGS sequence"/>
</dbReference>
<feature type="domain" description="T6SS Phospholipase effector Tle1-like catalytic" evidence="1">
    <location>
        <begin position="16"/>
        <end position="339"/>
    </location>
</feature>
<accession>A0A166HKC9</accession>
<organism evidence="2 3">
    <name type="scientific">Athelia psychrophila</name>
    <dbReference type="NCBI Taxonomy" id="1759441"/>
    <lineage>
        <taxon>Eukaryota</taxon>
        <taxon>Fungi</taxon>
        <taxon>Dikarya</taxon>
        <taxon>Basidiomycota</taxon>
        <taxon>Agaricomycotina</taxon>
        <taxon>Agaricomycetes</taxon>
        <taxon>Agaricomycetidae</taxon>
        <taxon>Atheliales</taxon>
        <taxon>Atheliaceae</taxon>
        <taxon>Athelia</taxon>
    </lineage>
</organism>
<dbReference type="PANTHER" id="PTHR33840:SF2">
    <property type="entry name" value="TLE1 PHOSPHOLIPASE DOMAIN-CONTAINING PROTEIN"/>
    <property type="match status" value="1"/>
</dbReference>
<dbReference type="AlphaFoldDB" id="A0A166HKC9"/>
<dbReference type="PANTHER" id="PTHR33840">
    <property type="match status" value="1"/>
</dbReference>
<protein>
    <recommendedName>
        <fullName evidence="1">T6SS Phospholipase effector Tle1-like catalytic domain-containing protein</fullName>
    </recommendedName>
</protein>
<dbReference type="SUPFAM" id="SSF53474">
    <property type="entry name" value="alpha/beta-Hydrolases"/>
    <property type="match status" value="1"/>
</dbReference>
<gene>
    <name evidence="2" type="ORF">FIBSPDRAFT_828793</name>
</gene>
<name>A0A166HKC9_9AGAM</name>
<reference evidence="2 3" key="1">
    <citation type="journal article" date="2016" name="Mol. Biol. Evol.">
        <title>Comparative Genomics of Early-Diverging Mushroom-Forming Fungi Provides Insights into the Origins of Lignocellulose Decay Capabilities.</title>
        <authorList>
            <person name="Nagy L.G."/>
            <person name="Riley R."/>
            <person name="Tritt A."/>
            <person name="Adam C."/>
            <person name="Daum C."/>
            <person name="Floudas D."/>
            <person name="Sun H."/>
            <person name="Yadav J.S."/>
            <person name="Pangilinan J."/>
            <person name="Larsson K.H."/>
            <person name="Matsuura K."/>
            <person name="Barry K."/>
            <person name="Labutti K."/>
            <person name="Kuo R."/>
            <person name="Ohm R.A."/>
            <person name="Bhattacharya S.S."/>
            <person name="Shirouzu T."/>
            <person name="Yoshinaga Y."/>
            <person name="Martin F.M."/>
            <person name="Grigoriev I.V."/>
            <person name="Hibbett D.S."/>
        </authorList>
    </citation>
    <scope>NUCLEOTIDE SEQUENCE [LARGE SCALE GENOMIC DNA]</scope>
    <source>
        <strain evidence="2 3">CBS 109695</strain>
    </source>
</reference>
<dbReference type="OrthoDB" id="3162439at2759"/>
<dbReference type="EMBL" id="KV417568">
    <property type="protein sequence ID" value="KZP18953.1"/>
    <property type="molecule type" value="Genomic_DNA"/>
</dbReference>
<dbReference type="STRING" id="436010.A0A166HKC9"/>
<evidence type="ECO:0000259" key="1">
    <source>
        <dbReference type="Pfam" id="PF09994"/>
    </source>
</evidence>